<protein>
    <submittedName>
        <fullName evidence="2">Uncharacterized protein</fullName>
    </submittedName>
</protein>
<feature type="compositionally biased region" description="Low complexity" evidence="1">
    <location>
        <begin position="59"/>
        <end position="70"/>
    </location>
</feature>
<evidence type="ECO:0000313" key="3">
    <source>
        <dbReference type="Proteomes" id="UP001187415"/>
    </source>
</evidence>
<feature type="compositionally biased region" description="Polar residues" evidence="1">
    <location>
        <begin position="35"/>
        <end position="58"/>
    </location>
</feature>
<reference evidence="2" key="1">
    <citation type="submission" date="2023-07" db="EMBL/GenBank/DDBJ databases">
        <title>Chromosome-level Genome Assembly of Striped Snakehead (Channa striata).</title>
        <authorList>
            <person name="Liu H."/>
        </authorList>
    </citation>
    <scope>NUCLEOTIDE SEQUENCE</scope>
    <source>
        <strain evidence="2">Gz</strain>
        <tissue evidence="2">Muscle</tissue>
    </source>
</reference>
<sequence length="120" mass="12987">MPDKLAVSLSPFISLSQRQTTNSFIQATFATIHPQTLEASSPHTRSPLSPGTGTQSRHSYSGSASEGAGERASLWKLGNSRILVLNRRPPFLSTEVPPVGLQSRGTRREEKGRQEEGETG</sequence>
<dbReference type="Proteomes" id="UP001187415">
    <property type="component" value="Unassembled WGS sequence"/>
</dbReference>
<evidence type="ECO:0000313" key="2">
    <source>
        <dbReference type="EMBL" id="KAK2833799.1"/>
    </source>
</evidence>
<keyword evidence="3" id="KW-1185">Reference proteome</keyword>
<evidence type="ECO:0000256" key="1">
    <source>
        <dbReference type="SAM" id="MobiDB-lite"/>
    </source>
</evidence>
<organism evidence="2 3">
    <name type="scientific">Channa striata</name>
    <name type="common">Snakehead murrel</name>
    <name type="synonym">Ophicephalus striatus</name>
    <dbReference type="NCBI Taxonomy" id="64152"/>
    <lineage>
        <taxon>Eukaryota</taxon>
        <taxon>Metazoa</taxon>
        <taxon>Chordata</taxon>
        <taxon>Craniata</taxon>
        <taxon>Vertebrata</taxon>
        <taxon>Euteleostomi</taxon>
        <taxon>Actinopterygii</taxon>
        <taxon>Neopterygii</taxon>
        <taxon>Teleostei</taxon>
        <taxon>Neoteleostei</taxon>
        <taxon>Acanthomorphata</taxon>
        <taxon>Anabantaria</taxon>
        <taxon>Anabantiformes</taxon>
        <taxon>Channoidei</taxon>
        <taxon>Channidae</taxon>
        <taxon>Channa</taxon>
    </lineage>
</organism>
<feature type="region of interest" description="Disordered" evidence="1">
    <location>
        <begin position="86"/>
        <end position="120"/>
    </location>
</feature>
<comment type="caution">
    <text evidence="2">The sequence shown here is derived from an EMBL/GenBank/DDBJ whole genome shotgun (WGS) entry which is preliminary data.</text>
</comment>
<dbReference type="AlphaFoldDB" id="A0AA88M9U5"/>
<dbReference type="EMBL" id="JAUPFM010000013">
    <property type="protein sequence ID" value="KAK2833799.1"/>
    <property type="molecule type" value="Genomic_DNA"/>
</dbReference>
<accession>A0AA88M9U5</accession>
<feature type="compositionally biased region" description="Basic and acidic residues" evidence="1">
    <location>
        <begin position="106"/>
        <end position="120"/>
    </location>
</feature>
<name>A0AA88M9U5_CHASR</name>
<feature type="region of interest" description="Disordered" evidence="1">
    <location>
        <begin position="35"/>
        <end position="70"/>
    </location>
</feature>
<proteinExistence type="predicted"/>
<gene>
    <name evidence="2" type="ORF">Q5P01_017688</name>
</gene>